<evidence type="ECO:0000313" key="3">
    <source>
        <dbReference type="Proteomes" id="UP001403385"/>
    </source>
</evidence>
<dbReference type="RefSeq" id="WP_346822691.1">
    <property type="nucleotide sequence ID" value="NZ_JBDKWZ010000011.1"/>
</dbReference>
<dbReference type="InterPro" id="IPR004843">
    <property type="entry name" value="Calcineurin-like_PHP"/>
</dbReference>
<dbReference type="Proteomes" id="UP001403385">
    <property type="component" value="Unassembled WGS sequence"/>
</dbReference>
<sequence>MNERQAKFSIKGELLYLLPERCIYWPCQKALLLSDLHLGKAGHFRKAGIPVSAQIHLEDLARLSTVLVANPVERVLILGDLFHSEMNREFAAWCSWLDQHQYLQCTLVAGNHDQLTLQELSEVMEVKEVEYVGPFALVHNPLEVKLKAGYYPISGHLHPGITLSGKGRQSLSLPCFYFGKNGGVLPAFGNFTGLHRLRPAKGDQVFAITKEKVYSFSGLFER</sequence>
<dbReference type="Gene3D" id="3.60.21.10">
    <property type="match status" value="1"/>
</dbReference>
<dbReference type="PANTHER" id="PTHR39323">
    <property type="entry name" value="BLR1149 PROTEIN"/>
    <property type="match status" value="1"/>
</dbReference>
<evidence type="ECO:0000313" key="2">
    <source>
        <dbReference type="EMBL" id="MEN7549912.1"/>
    </source>
</evidence>
<dbReference type="InterPro" id="IPR026336">
    <property type="entry name" value="PdeM-like"/>
</dbReference>
<keyword evidence="2" id="KW-0378">Hydrolase</keyword>
<dbReference type="NCBIfam" id="TIGR04123">
    <property type="entry name" value="P_estr_lig_assc"/>
    <property type="match status" value="1"/>
</dbReference>
<reference evidence="2 3" key="1">
    <citation type="submission" date="2024-04" db="EMBL/GenBank/DDBJ databases">
        <title>Novel genus in family Flammeovirgaceae.</title>
        <authorList>
            <person name="Nguyen T.H."/>
            <person name="Vuong T.Q."/>
            <person name="Le H."/>
            <person name="Kim S.-G."/>
        </authorList>
    </citation>
    <scope>NUCLEOTIDE SEQUENCE [LARGE SCALE GENOMIC DNA]</scope>
    <source>
        <strain evidence="2 3">JCM 23209</strain>
    </source>
</reference>
<organism evidence="2 3">
    <name type="scientific">Rapidithrix thailandica</name>
    <dbReference type="NCBI Taxonomy" id="413964"/>
    <lineage>
        <taxon>Bacteria</taxon>
        <taxon>Pseudomonadati</taxon>
        <taxon>Bacteroidota</taxon>
        <taxon>Cytophagia</taxon>
        <taxon>Cytophagales</taxon>
        <taxon>Flammeovirgaceae</taxon>
        <taxon>Rapidithrix</taxon>
    </lineage>
</organism>
<dbReference type="SUPFAM" id="SSF56300">
    <property type="entry name" value="Metallo-dependent phosphatases"/>
    <property type="match status" value="1"/>
</dbReference>
<keyword evidence="3" id="KW-1185">Reference proteome</keyword>
<name>A0AAW9RYD1_9BACT</name>
<dbReference type="InterPro" id="IPR024173">
    <property type="entry name" value="Pesterase_MJ0037-like"/>
</dbReference>
<dbReference type="PIRSF" id="PIRSF000887">
    <property type="entry name" value="Pesterase_MJ0037"/>
    <property type="match status" value="1"/>
</dbReference>
<dbReference type="GO" id="GO:0016787">
    <property type="term" value="F:hydrolase activity"/>
    <property type="evidence" value="ECO:0007669"/>
    <property type="project" value="UniProtKB-KW"/>
</dbReference>
<dbReference type="GO" id="GO:0016874">
    <property type="term" value="F:ligase activity"/>
    <property type="evidence" value="ECO:0007669"/>
    <property type="project" value="UniProtKB-KW"/>
</dbReference>
<accession>A0AAW9RYD1</accession>
<keyword evidence="2" id="KW-0255">Endonuclease</keyword>
<dbReference type="Pfam" id="PF00149">
    <property type="entry name" value="Metallophos"/>
    <property type="match status" value="1"/>
</dbReference>
<proteinExistence type="predicted"/>
<comment type="caution">
    <text evidence="2">The sequence shown here is derived from an EMBL/GenBank/DDBJ whole genome shotgun (WGS) entry which is preliminary data.</text>
</comment>
<dbReference type="PANTHER" id="PTHR39323:SF1">
    <property type="entry name" value="BLR1149 PROTEIN"/>
    <property type="match status" value="1"/>
</dbReference>
<dbReference type="EC" id="3.1.-.-" evidence="2"/>
<gene>
    <name evidence="2" type="primary">pdeM</name>
    <name evidence="2" type="ORF">AAG747_18450</name>
</gene>
<keyword evidence="2" id="KW-0540">Nuclease</keyword>
<protein>
    <submittedName>
        <fullName evidence="2">Ligase-associated DNA damage response endonuclease PdeM</fullName>
        <ecNumber evidence="2">3.1.-.-</ecNumber>
    </submittedName>
</protein>
<evidence type="ECO:0000259" key="1">
    <source>
        <dbReference type="Pfam" id="PF00149"/>
    </source>
</evidence>
<dbReference type="InterPro" id="IPR029052">
    <property type="entry name" value="Metallo-depent_PP-like"/>
</dbReference>
<dbReference type="EMBL" id="JBDKWZ010000011">
    <property type="protein sequence ID" value="MEN7549912.1"/>
    <property type="molecule type" value="Genomic_DNA"/>
</dbReference>
<keyword evidence="2" id="KW-0436">Ligase</keyword>
<feature type="domain" description="Calcineurin-like phosphoesterase" evidence="1">
    <location>
        <begin position="31"/>
        <end position="155"/>
    </location>
</feature>
<dbReference type="GO" id="GO:0004519">
    <property type="term" value="F:endonuclease activity"/>
    <property type="evidence" value="ECO:0007669"/>
    <property type="project" value="UniProtKB-KW"/>
</dbReference>
<dbReference type="AlphaFoldDB" id="A0AAW9RYD1"/>